<dbReference type="Pfam" id="PF12796">
    <property type="entry name" value="Ank_2"/>
    <property type="match status" value="1"/>
</dbReference>
<feature type="repeat" description="ANK" evidence="1">
    <location>
        <begin position="256"/>
        <end position="288"/>
    </location>
</feature>
<feature type="region of interest" description="Disordered" evidence="2">
    <location>
        <begin position="341"/>
        <end position="374"/>
    </location>
</feature>
<protein>
    <submittedName>
        <fullName evidence="3">Uncharacterized protein</fullName>
    </submittedName>
</protein>
<proteinExistence type="predicted"/>
<evidence type="ECO:0000313" key="3">
    <source>
        <dbReference type="EMBL" id="KAK8053662.1"/>
    </source>
</evidence>
<evidence type="ECO:0000256" key="1">
    <source>
        <dbReference type="PROSITE-ProRule" id="PRU00023"/>
    </source>
</evidence>
<sequence length="374" mass="40970">MTVTTNLLDDNIPPYAVLSHTWDGGPQARLLQDPLLWRTGAARRPRDAVNCYVYLSDVSVSYEGHGTQDQAEAGPVSYGAVPNYTGLSYTSRNYISRNLVTSGSYTRPNFENLPAVPSSDLSWQSSFRRSRCFTRGWTLQELLAPSKVEFFTSNGRMIGDRQSLKNTIQSVTGIPLPAFQSGWQSAIPVHERIHWSNKRKTTRPEDKVYSLLGIVGVSMPVVYGEGEAEAFIRLCKEVKQRYEKYKGIVADSLNSKGESPTLYASENGHEAIVRILLDAKASTEPTDDGGDSPLILAARAGHEPVVRLLLDRGAKIDAADRSGHSALYYASKGGHEKTAKLLQSPGKTGEPPQKGRRNGARRSGAQGILSLFNS</sequence>
<dbReference type="InterPro" id="IPR002110">
    <property type="entry name" value="Ankyrin_rpt"/>
</dbReference>
<gene>
    <name evidence="3" type="ORF">PG996_012963</name>
</gene>
<dbReference type="Proteomes" id="UP001446871">
    <property type="component" value="Unassembled WGS sequence"/>
</dbReference>
<dbReference type="InterPro" id="IPR036770">
    <property type="entry name" value="Ankyrin_rpt-contain_sf"/>
</dbReference>
<dbReference type="PANTHER" id="PTHR10622:SF10">
    <property type="entry name" value="HET DOMAIN-CONTAINING PROTEIN"/>
    <property type="match status" value="1"/>
</dbReference>
<dbReference type="PROSITE" id="PS50088">
    <property type="entry name" value="ANK_REPEAT"/>
    <property type="match status" value="2"/>
</dbReference>
<comment type="caution">
    <text evidence="3">The sequence shown here is derived from an EMBL/GenBank/DDBJ whole genome shotgun (WGS) entry which is preliminary data.</text>
</comment>
<evidence type="ECO:0000313" key="4">
    <source>
        <dbReference type="Proteomes" id="UP001446871"/>
    </source>
</evidence>
<dbReference type="SMART" id="SM00248">
    <property type="entry name" value="ANK"/>
    <property type="match status" value="3"/>
</dbReference>
<keyword evidence="4" id="KW-1185">Reference proteome</keyword>
<name>A0ABR1U4P7_9PEZI</name>
<organism evidence="3 4">
    <name type="scientific">Apiospora saccharicola</name>
    <dbReference type="NCBI Taxonomy" id="335842"/>
    <lineage>
        <taxon>Eukaryota</taxon>
        <taxon>Fungi</taxon>
        <taxon>Dikarya</taxon>
        <taxon>Ascomycota</taxon>
        <taxon>Pezizomycotina</taxon>
        <taxon>Sordariomycetes</taxon>
        <taxon>Xylariomycetidae</taxon>
        <taxon>Amphisphaeriales</taxon>
        <taxon>Apiosporaceae</taxon>
        <taxon>Apiospora</taxon>
    </lineage>
</organism>
<keyword evidence="1" id="KW-0040">ANK repeat</keyword>
<feature type="repeat" description="ANK" evidence="1">
    <location>
        <begin position="289"/>
        <end position="321"/>
    </location>
</feature>
<dbReference type="SUPFAM" id="SSF48403">
    <property type="entry name" value="Ankyrin repeat"/>
    <property type="match status" value="1"/>
</dbReference>
<dbReference type="Gene3D" id="1.25.40.20">
    <property type="entry name" value="Ankyrin repeat-containing domain"/>
    <property type="match status" value="1"/>
</dbReference>
<dbReference type="PROSITE" id="PS50297">
    <property type="entry name" value="ANK_REP_REGION"/>
    <property type="match status" value="1"/>
</dbReference>
<dbReference type="PANTHER" id="PTHR10622">
    <property type="entry name" value="HET DOMAIN-CONTAINING PROTEIN"/>
    <property type="match status" value="1"/>
</dbReference>
<reference evidence="3 4" key="1">
    <citation type="submission" date="2023-01" db="EMBL/GenBank/DDBJ databases">
        <title>Analysis of 21 Apiospora genomes using comparative genomics revels a genus with tremendous synthesis potential of carbohydrate active enzymes and secondary metabolites.</title>
        <authorList>
            <person name="Sorensen T."/>
        </authorList>
    </citation>
    <scope>NUCLEOTIDE SEQUENCE [LARGE SCALE GENOMIC DNA]</scope>
    <source>
        <strain evidence="3 4">CBS 83171</strain>
    </source>
</reference>
<accession>A0ABR1U4P7</accession>
<dbReference type="EMBL" id="JAQQWM010000008">
    <property type="protein sequence ID" value="KAK8053662.1"/>
    <property type="molecule type" value="Genomic_DNA"/>
</dbReference>
<evidence type="ECO:0000256" key="2">
    <source>
        <dbReference type="SAM" id="MobiDB-lite"/>
    </source>
</evidence>